<evidence type="ECO:0000256" key="1">
    <source>
        <dbReference type="ARBA" id="ARBA00004370"/>
    </source>
</evidence>
<keyword evidence="3" id="KW-0812">Transmembrane</keyword>
<dbReference type="SUPFAM" id="SSF56601">
    <property type="entry name" value="beta-lactamase/transpeptidase-like"/>
    <property type="match status" value="1"/>
</dbReference>
<comment type="caution">
    <text evidence="6">The sequence shown here is derived from an EMBL/GenBank/DDBJ whole genome shotgun (WGS) entry which is preliminary data.</text>
</comment>
<dbReference type="GO" id="GO:0008658">
    <property type="term" value="F:penicillin binding"/>
    <property type="evidence" value="ECO:0007669"/>
    <property type="project" value="InterPro"/>
</dbReference>
<dbReference type="PANTHER" id="PTHR30627">
    <property type="entry name" value="PEPTIDOGLYCAN D,D-TRANSPEPTIDASE"/>
    <property type="match status" value="1"/>
</dbReference>
<keyword evidence="3" id="KW-1133">Transmembrane helix</keyword>
<keyword evidence="2 3" id="KW-0472">Membrane</keyword>
<evidence type="ECO:0008006" key="8">
    <source>
        <dbReference type="Google" id="ProtNLM"/>
    </source>
</evidence>
<dbReference type="EMBL" id="PCYM01000001">
    <property type="protein sequence ID" value="PIR47997.1"/>
    <property type="molecule type" value="Genomic_DNA"/>
</dbReference>
<evidence type="ECO:0000313" key="6">
    <source>
        <dbReference type="EMBL" id="PIR47997.1"/>
    </source>
</evidence>
<evidence type="ECO:0000259" key="5">
    <source>
        <dbReference type="Pfam" id="PF03717"/>
    </source>
</evidence>
<proteinExistence type="predicted"/>
<evidence type="ECO:0000256" key="2">
    <source>
        <dbReference type="ARBA" id="ARBA00023136"/>
    </source>
</evidence>
<dbReference type="Pfam" id="PF03717">
    <property type="entry name" value="PBP_dimer"/>
    <property type="match status" value="1"/>
</dbReference>
<feature type="domain" description="Penicillin-binding protein dimerisation" evidence="5">
    <location>
        <begin position="69"/>
        <end position="240"/>
    </location>
</feature>
<dbReference type="PANTHER" id="PTHR30627:SF1">
    <property type="entry name" value="PEPTIDOGLYCAN D,D-TRANSPEPTIDASE FTSI"/>
    <property type="match status" value="1"/>
</dbReference>
<dbReference type="InterPro" id="IPR036138">
    <property type="entry name" value="PBP_dimer_sf"/>
</dbReference>
<feature type="transmembrane region" description="Helical" evidence="3">
    <location>
        <begin position="25"/>
        <end position="45"/>
    </location>
</feature>
<organism evidence="6 7">
    <name type="scientific">Candidatus Uhrbacteria bacterium CG10_big_fil_rev_8_21_14_0_10_50_16</name>
    <dbReference type="NCBI Taxonomy" id="1975039"/>
    <lineage>
        <taxon>Bacteria</taxon>
        <taxon>Candidatus Uhriibacteriota</taxon>
    </lineage>
</organism>
<dbReference type="Proteomes" id="UP000230084">
    <property type="component" value="Unassembled WGS sequence"/>
</dbReference>
<gene>
    <name evidence="6" type="ORF">COV06_01190</name>
</gene>
<dbReference type="InterPro" id="IPR012338">
    <property type="entry name" value="Beta-lactam/transpept-like"/>
</dbReference>
<evidence type="ECO:0000256" key="3">
    <source>
        <dbReference type="SAM" id="Phobius"/>
    </source>
</evidence>
<feature type="domain" description="Penicillin-binding protein transpeptidase" evidence="4">
    <location>
        <begin position="284"/>
        <end position="592"/>
    </location>
</feature>
<reference evidence="6 7" key="1">
    <citation type="submission" date="2017-09" db="EMBL/GenBank/DDBJ databases">
        <title>Depth-based differentiation of microbial function through sediment-hosted aquifers and enrichment of novel symbionts in the deep terrestrial subsurface.</title>
        <authorList>
            <person name="Probst A.J."/>
            <person name="Ladd B."/>
            <person name="Jarett J.K."/>
            <person name="Geller-Mcgrath D.E."/>
            <person name="Sieber C.M."/>
            <person name="Emerson J.B."/>
            <person name="Anantharaman K."/>
            <person name="Thomas B.C."/>
            <person name="Malmstrom R."/>
            <person name="Stieglmeier M."/>
            <person name="Klingl A."/>
            <person name="Woyke T."/>
            <person name="Ryan C.M."/>
            <person name="Banfield J.F."/>
        </authorList>
    </citation>
    <scope>NUCLEOTIDE SEQUENCE [LARGE SCALE GENOMIC DNA]</scope>
    <source>
        <strain evidence="6">CG10_big_fil_rev_8_21_14_0_10_50_16</strain>
    </source>
</reference>
<comment type="subcellular location">
    <subcellularLocation>
        <location evidence="1">Membrane</location>
    </subcellularLocation>
</comment>
<accession>A0A2H0RNH5</accession>
<dbReference type="AlphaFoldDB" id="A0A2H0RNH5"/>
<sequence length="605" mass="66183">MTQKSPKTRAYYGNRSASVSTPSRVRLLQAAFFLVAAMLIVRLGYLQILKHGVYEALASGQRELYKDLYPQRGSILVEDRDGTEVAIATNQFLNLVWAEPRKVDDPVRTADVLSDILGLSREGEESVNDQGETITLPSEYDHVLAQLQKADDPYEPIKRRVSEELGDEITRANLTGIHLLREQFRFYPEEETTAHVTGFVSEDPNGTVSGKYGLEGYFNDTLAGQPGFLFSELDAKGNWIGIGARNLHDAQNGADLVLTLDRTIQHVACTKLQENVDRFEADSGSLIILDSKTGAVWAMCGVPTYNPNVYNEVESISVYNNQAIFSAYEPGSVFKPLVMAAGLDAGAVTPSMTYNDTGEEKIDRYTIRNSDHKANGIQTMTEVLEKSLNTGMIFVMRKMGGDVLARYVHDFGFGETIGISLNSEVQGEISAVDKGHEIYSATSSYGQGLTVTPLQMARAYTALANGGAMMQPYLVKEVRHQDGTVEKTDPVQLRQVVSPKTAQLTTAMLVSTVENGHAGLAKVDGYYIAGKTGTAQVANDSGTGYQTGNTIATFVGYGPARDPRFVMLIRIDHPRASEWAAGTAAPLFGEIADFLLHYKQISPER</sequence>
<dbReference type="Gene3D" id="3.30.450.330">
    <property type="match status" value="1"/>
</dbReference>
<protein>
    <recommendedName>
        <fullName evidence="8">Penicillin-binding protein 2</fullName>
    </recommendedName>
</protein>
<dbReference type="GO" id="GO:0071555">
    <property type="term" value="P:cell wall organization"/>
    <property type="evidence" value="ECO:0007669"/>
    <property type="project" value="TreeGrafter"/>
</dbReference>
<evidence type="ECO:0000313" key="7">
    <source>
        <dbReference type="Proteomes" id="UP000230084"/>
    </source>
</evidence>
<dbReference type="Gene3D" id="3.40.710.10">
    <property type="entry name" value="DD-peptidase/beta-lactamase superfamily"/>
    <property type="match status" value="1"/>
</dbReference>
<dbReference type="Pfam" id="PF00905">
    <property type="entry name" value="Transpeptidase"/>
    <property type="match status" value="1"/>
</dbReference>
<dbReference type="GO" id="GO:0005886">
    <property type="term" value="C:plasma membrane"/>
    <property type="evidence" value="ECO:0007669"/>
    <property type="project" value="TreeGrafter"/>
</dbReference>
<dbReference type="InterPro" id="IPR050515">
    <property type="entry name" value="Beta-lactam/transpept"/>
</dbReference>
<dbReference type="InterPro" id="IPR001460">
    <property type="entry name" value="PCN-bd_Tpept"/>
</dbReference>
<name>A0A2H0RNH5_9BACT</name>
<dbReference type="Gene3D" id="3.90.1310.10">
    <property type="entry name" value="Penicillin-binding protein 2a (Domain 2)"/>
    <property type="match status" value="1"/>
</dbReference>
<evidence type="ECO:0000259" key="4">
    <source>
        <dbReference type="Pfam" id="PF00905"/>
    </source>
</evidence>
<dbReference type="SUPFAM" id="SSF56519">
    <property type="entry name" value="Penicillin binding protein dimerisation domain"/>
    <property type="match status" value="1"/>
</dbReference>
<dbReference type="InterPro" id="IPR005311">
    <property type="entry name" value="PBP_dimer"/>
</dbReference>